<name>A0ABW6A788_9BACT</name>
<evidence type="ECO:0000313" key="2">
    <source>
        <dbReference type="EMBL" id="MFD2921229.1"/>
    </source>
</evidence>
<evidence type="ECO:0000259" key="1">
    <source>
        <dbReference type="Pfam" id="PF12867"/>
    </source>
</evidence>
<reference evidence="3" key="1">
    <citation type="journal article" date="2019" name="Int. J. Syst. Evol. Microbiol.">
        <title>The Global Catalogue of Microorganisms (GCM) 10K type strain sequencing project: providing services to taxonomists for standard genome sequencing and annotation.</title>
        <authorList>
            <consortium name="The Broad Institute Genomics Platform"/>
            <consortium name="The Broad Institute Genome Sequencing Center for Infectious Disease"/>
            <person name="Wu L."/>
            <person name="Ma J."/>
        </authorList>
    </citation>
    <scope>NUCLEOTIDE SEQUENCE [LARGE SCALE GENOMIC DNA]</scope>
    <source>
        <strain evidence="3">KCTC 23299</strain>
    </source>
</reference>
<sequence>MKETLRMTSLFEKLYNGSPWIDVNLYDTLSPLSAAQAADRVVPQLNTIWEIVNHLISWRENVLQRIQGKVISTPDHNYFKPVNNTSAAAWKKTLAQLATSQENWQQLLQTYPKADLEKIYPNNQMNYYEHIQGILQHDAYHLGQIVLLAKLVKQKL</sequence>
<organism evidence="2 3">
    <name type="scientific">Terrimonas rubra</name>
    <dbReference type="NCBI Taxonomy" id="1035890"/>
    <lineage>
        <taxon>Bacteria</taxon>
        <taxon>Pseudomonadati</taxon>
        <taxon>Bacteroidota</taxon>
        <taxon>Chitinophagia</taxon>
        <taxon>Chitinophagales</taxon>
        <taxon>Chitinophagaceae</taxon>
        <taxon>Terrimonas</taxon>
    </lineage>
</organism>
<evidence type="ECO:0000313" key="3">
    <source>
        <dbReference type="Proteomes" id="UP001597511"/>
    </source>
</evidence>
<dbReference type="InterPro" id="IPR034660">
    <property type="entry name" value="DinB/YfiT-like"/>
</dbReference>
<feature type="domain" description="DinB-like" evidence="1">
    <location>
        <begin position="26"/>
        <end position="145"/>
    </location>
</feature>
<keyword evidence="3" id="KW-1185">Reference proteome</keyword>
<dbReference type="InterPro" id="IPR024775">
    <property type="entry name" value="DinB-like"/>
</dbReference>
<comment type="caution">
    <text evidence="2">The sequence shown here is derived from an EMBL/GenBank/DDBJ whole genome shotgun (WGS) entry which is preliminary data.</text>
</comment>
<dbReference type="EMBL" id="JBHUOZ010000003">
    <property type="protein sequence ID" value="MFD2921229.1"/>
    <property type="molecule type" value="Genomic_DNA"/>
</dbReference>
<dbReference type="RefSeq" id="WP_386101121.1">
    <property type="nucleotide sequence ID" value="NZ_JBHUOZ010000003.1"/>
</dbReference>
<protein>
    <submittedName>
        <fullName evidence="2">DinB family protein</fullName>
    </submittedName>
</protein>
<dbReference type="Pfam" id="PF12867">
    <property type="entry name" value="DinB_2"/>
    <property type="match status" value="1"/>
</dbReference>
<dbReference type="Gene3D" id="1.20.120.450">
    <property type="entry name" value="dinb family like domain"/>
    <property type="match status" value="1"/>
</dbReference>
<dbReference type="Proteomes" id="UP001597511">
    <property type="component" value="Unassembled WGS sequence"/>
</dbReference>
<dbReference type="SUPFAM" id="SSF109854">
    <property type="entry name" value="DinB/YfiT-like putative metalloenzymes"/>
    <property type="match status" value="1"/>
</dbReference>
<gene>
    <name evidence="2" type="ORF">ACFS6H_16000</name>
</gene>
<proteinExistence type="predicted"/>
<accession>A0ABW6A788</accession>